<comment type="caution">
    <text evidence="1">The sequence shown here is derived from an EMBL/GenBank/DDBJ whole genome shotgun (WGS) entry which is preliminary data.</text>
</comment>
<dbReference type="RefSeq" id="WP_345595028.1">
    <property type="nucleotide sequence ID" value="NZ_BAABJG010000055.1"/>
</dbReference>
<keyword evidence="2" id="KW-1185">Reference proteome</keyword>
<protein>
    <recommendedName>
        <fullName evidence="3">HNH nuclease domain-containing protein</fullName>
    </recommendedName>
</protein>
<dbReference type="EMBL" id="JBHTLU010000012">
    <property type="protein sequence ID" value="MFD1219560.1"/>
    <property type="molecule type" value="Genomic_DNA"/>
</dbReference>
<accession>A0ABW3UG53</accession>
<organism evidence="1 2">
    <name type="scientific">Paenibacillus vulneris</name>
    <dbReference type="NCBI Taxonomy" id="1133364"/>
    <lineage>
        <taxon>Bacteria</taxon>
        <taxon>Bacillati</taxon>
        <taxon>Bacillota</taxon>
        <taxon>Bacilli</taxon>
        <taxon>Bacillales</taxon>
        <taxon>Paenibacillaceae</taxon>
        <taxon>Paenibacillus</taxon>
    </lineage>
</organism>
<evidence type="ECO:0008006" key="3">
    <source>
        <dbReference type="Google" id="ProtNLM"/>
    </source>
</evidence>
<evidence type="ECO:0000313" key="1">
    <source>
        <dbReference type="EMBL" id="MFD1219560.1"/>
    </source>
</evidence>
<dbReference type="Gene3D" id="1.10.30.50">
    <property type="match status" value="1"/>
</dbReference>
<reference evidence="2" key="1">
    <citation type="journal article" date="2019" name="Int. J. Syst. Evol. Microbiol.">
        <title>The Global Catalogue of Microorganisms (GCM) 10K type strain sequencing project: providing services to taxonomists for standard genome sequencing and annotation.</title>
        <authorList>
            <consortium name="The Broad Institute Genomics Platform"/>
            <consortium name="The Broad Institute Genome Sequencing Center for Infectious Disease"/>
            <person name="Wu L."/>
            <person name="Ma J."/>
        </authorList>
    </citation>
    <scope>NUCLEOTIDE SEQUENCE [LARGE SCALE GENOMIC DNA]</scope>
    <source>
        <strain evidence="2">CCUG 53270</strain>
    </source>
</reference>
<gene>
    <name evidence="1" type="ORF">ACFQ4B_05485</name>
</gene>
<proteinExistence type="predicted"/>
<name>A0ABW3UG53_9BACL</name>
<evidence type="ECO:0000313" key="2">
    <source>
        <dbReference type="Proteomes" id="UP001597180"/>
    </source>
</evidence>
<sequence length="232" mass="27717">MRKCFCCKKNMDVKFYDAYFFRDDDWNICESCFHDISINAIQECNMHYPKLRRDSSYFYDEREYLETHIYDAVYKKFYKKIVSAKYKKNRIAIEKKLKNTISKEELKELRENGVCELTGATNDLTIEHFIPVSWGHGGSYYGNIFVVSREVNSSKQIKNPFKWIKNVHYDIDSSRWDSLVSRLAKLNGMSVKEFRQYVNWCEKNKRSIQDLEIDNTFSVDAWKNRSKNANCQ</sequence>
<dbReference type="Proteomes" id="UP001597180">
    <property type="component" value="Unassembled WGS sequence"/>
</dbReference>